<evidence type="ECO:0000259" key="16">
    <source>
        <dbReference type="PROSITE" id="PS51786"/>
    </source>
</evidence>
<dbReference type="EMBL" id="MPRL01000020">
    <property type="protein sequence ID" value="OOZ40643.1"/>
    <property type="molecule type" value="Genomic_DNA"/>
</dbReference>
<dbReference type="GO" id="GO:0005524">
    <property type="term" value="F:ATP binding"/>
    <property type="evidence" value="ECO:0007669"/>
    <property type="project" value="UniProtKB-UniRule"/>
</dbReference>
<dbReference type="Gene3D" id="3.40.50.300">
    <property type="entry name" value="P-loop containing nucleotide triphosphate hydrolases"/>
    <property type="match status" value="1"/>
</dbReference>
<dbReference type="FunFam" id="1.20.58.1480:FF:000002">
    <property type="entry name" value="Lon protease homolog, mitochondrial"/>
    <property type="match status" value="1"/>
</dbReference>
<comment type="catalytic activity">
    <reaction evidence="9 10 11 14">
        <text>Hydrolysis of proteins in presence of ATP.</text>
        <dbReference type="EC" id="3.4.21.53"/>
    </reaction>
</comment>
<sequence length="796" mass="90277">MARKRSKKETKVETETQGESGLILHNDVLPTTLYLLPIHDRPFFPAQTMPILMDEQPWLDTVQRIGELPQYMVGLLLTRNKFDTHPNRDDFFEIGSTARMHHPVHSDEKIQFIAEGLQRFRVIKWLSEQPPFLVKVEYIDDSYENTDQLKAYAMAVINTIKELIPLNPLYSEELKYFLNRFSPNEPSPLVDFAASLTTAEAHPLQEILETIPVFTRMKKVLVLLKKELEVAKLQYQISERVEEKMTDQQRQFFLREQLKAIQKELGLAKDDRTADIDRFNERLEKLHLSDQAQRRVDDEMQKLSILESGSPEYGVTRNYLDWITTLPWGNYSKDTFNLKNARQILDRDHDSLDDVKERIIEFLAVGKLKGEIAGSIILLVGPPGVGKTSIGQSIANTLDRKFYRFSLGGMRDEAEIKGHRRTYIGAMPGKFVQAIKECETANPVIMLDEIDKVGASYHGDPASALLEVLDPEQNSDFLDHYLDVRFDLSKVLFICTANQLDTIPGPLLDRMEIIRLSGYITSEKVNIAKHHLWPRTLDRVGLLKKQLNISDAALRHLIDGYAREAGVRNLEKQLKRIARKAAVKIVKRNKTPIRVGIKEVEHYLGKPFFKQVKPLSGVGVVTGLAWTSMGGATLDIEASRIHTKNRGFKLTGKLGEVMRESAEIAYSFISSHLKSYEGDAAFFDAAFVHLHVPEGATPKDGPSAGITMATALLSLARNQRIKRKLAMTGELTLTGHVLAVGGIREKVISARRNKIVELILPEANRYDYEDVPEHIRAGMTAHFVAHYDDVKAIIFD</sequence>
<comment type="caution">
    <text evidence="18">The sequence shown here is derived from an EMBL/GenBank/DDBJ whole genome shotgun (WGS) entry which is preliminary data.</text>
</comment>
<dbReference type="GO" id="GO:0006515">
    <property type="term" value="P:protein quality control for misfolded or incompletely synthesized proteins"/>
    <property type="evidence" value="ECO:0007669"/>
    <property type="project" value="UniProtKB-UniRule"/>
</dbReference>
<comment type="function">
    <text evidence="10">ATP-dependent serine protease that mediates the selective degradation of mutant and abnormal proteins as well as certain short-lived regulatory proteins. Required for cellular homeostasis and for survival from DNA damage and developmental changes induced by stress. Degrades polypeptides processively to yield small peptide fragments that are 5 to 10 amino acids long. Binds to DNA in a double-stranded, site-specific manner.</text>
</comment>
<keyword evidence="8 10" id="KW-0346">Stress response</keyword>
<proteinExistence type="evidence at transcript level"/>
<dbReference type="InterPro" id="IPR003593">
    <property type="entry name" value="AAA+_ATPase"/>
</dbReference>
<evidence type="ECO:0000256" key="6">
    <source>
        <dbReference type="ARBA" id="ARBA00022825"/>
    </source>
</evidence>
<comment type="subcellular location">
    <subcellularLocation>
        <location evidence="1 10 11">Cytoplasm</location>
    </subcellularLocation>
</comment>
<dbReference type="Pfam" id="PF05362">
    <property type="entry name" value="Lon_C"/>
    <property type="match status" value="1"/>
</dbReference>
<evidence type="ECO:0000256" key="5">
    <source>
        <dbReference type="ARBA" id="ARBA00022801"/>
    </source>
</evidence>
<evidence type="ECO:0000313" key="19">
    <source>
        <dbReference type="Proteomes" id="UP000191110"/>
    </source>
</evidence>
<dbReference type="Gene3D" id="1.20.58.1480">
    <property type="match status" value="1"/>
</dbReference>
<dbReference type="InterPro" id="IPR008269">
    <property type="entry name" value="Lon_proteolytic"/>
</dbReference>
<evidence type="ECO:0000256" key="15">
    <source>
        <dbReference type="RuleBase" id="RU000591"/>
    </source>
</evidence>
<dbReference type="Pfam" id="PF00004">
    <property type="entry name" value="AAA"/>
    <property type="match status" value="1"/>
</dbReference>
<dbReference type="GO" id="GO:0005737">
    <property type="term" value="C:cytoplasm"/>
    <property type="evidence" value="ECO:0007669"/>
    <property type="project" value="UniProtKB-SubCell"/>
</dbReference>
<dbReference type="Gene3D" id="1.20.5.5270">
    <property type="match status" value="1"/>
</dbReference>
<dbReference type="InterPro" id="IPR008268">
    <property type="entry name" value="Peptidase_S16_AS"/>
</dbReference>
<comment type="subunit">
    <text evidence="10 11">Homohexamer. Organized in a ring with a central cavity.</text>
</comment>
<organism evidence="18 19">
    <name type="scientific">Solemya pervernicosa gill symbiont</name>
    <dbReference type="NCBI Taxonomy" id="642797"/>
    <lineage>
        <taxon>Bacteria</taxon>
        <taxon>Pseudomonadati</taxon>
        <taxon>Pseudomonadota</taxon>
        <taxon>Gammaproteobacteria</taxon>
        <taxon>sulfur-oxidizing symbionts</taxon>
    </lineage>
</organism>
<keyword evidence="3 10" id="KW-0645">Protease</keyword>
<dbReference type="Gene3D" id="2.30.130.40">
    <property type="entry name" value="LON domain-like"/>
    <property type="match status" value="1"/>
</dbReference>
<evidence type="ECO:0000256" key="7">
    <source>
        <dbReference type="ARBA" id="ARBA00022840"/>
    </source>
</evidence>
<dbReference type="CDD" id="cd19500">
    <property type="entry name" value="RecA-like_Lon"/>
    <property type="match status" value="1"/>
</dbReference>
<evidence type="ECO:0000256" key="13">
    <source>
        <dbReference type="PIRSR" id="PIRSR001174-2"/>
    </source>
</evidence>
<dbReference type="GO" id="GO:0004252">
    <property type="term" value="F:serine-type endopeptidase activity"/>
    <property type="evidence" value="ECO:0007669"/>
    <property type="project" value="UniProtKB-UniRule"/>
</dbReference>
<dbReference type="SUPFAM" id="SSF52540">
    <property type="entry name" value="P-loop containing nucleoside triphosphate hydrolases"/>
    <property type="match status" value="1"/>
</dbReference>
<dbReference type="SMART" id="SM00382">
    <property type="entry name" value="AAA"/>
    <property type="match status" value="1"/>
</dbReference>
<keyword evidence="19" id="KW-1185">Reference proteome</keyword>
<dbReference type="InterPro" id="IPR027543">
    <property type="entry name" value="Lon_bac"/>
</dbReference>
<dbReference type="Proteomes" id="UP000191110">
    <property type="component" value="Unassembled WGS sequence"/>
</dbReference>
<feature type="binding site" evidence="10 13">
    <location>
        <begin position="381"/>
        <end position="388"/>
    </location>
    <ligand>
        <name>ATP</name>
        <dbReference type="ChEBI" id="CHEBI:30616"/>
    </ligand>
</feature>
<evidence type="ECO:0000256" key="3">
    <source>
        <dbReference type="ARBA" id="ARBA00022670"/>
    </source>
</evidence>
<dbReference type="PANTHER" id="PTHR43718:SF2">
    <property type="entry name" value="LON PROTEASE HOMOLOG, MITOCHONDRIAL"/>
    <property type="match status" value="1"/>
</dbReference>
<dbReference type="GO" id="GO:0034605">
    <property type="term" value="P:cellular response to heat"/>
    <property type="evidence" value="ECO:0007669"/>
    <property type="project" value="UniProtKB-UniRule"/>
</dbReference>
<dbReference type="InterPro" id="IPR027065">
    <property type="entry name" value="Lon_Prtase"/>
</dbReference>
<evidence type="ECO:0000256" key="8">
    <source>
        <dbReference type="ARBA" id="ARBA00023016"/>
    </source>
</evidence>
<dbReference type="InterPro" id="IPR004815">
    <property type="entry name" value="Lon_bac/euk-typ"/>
</dbReference>
<feature type="domain" description="Lon proteolytic" evidence="16">
    <location>
        <begin position="615"/>
        <end position="796"/>
    </location>
</feature>
<evidence type="ECO:0000256" key="9">
    <source>
        <dbReference type="ARBA" id="ARBA00050665"/>
    </source>
</evidence>
<keyword evidence="5 10" id="KW-0378">Hydrolase</keyword>
<feature type="active site" evidence="10 12">
    <location>
        <position position="703"/>
    </location>
</feature>
<dbReference type="PIRSF" id="PIRSF001174">
    <property type="entry name" value="Lon_proteas"/>
    <property type="match status" value="1"/>
</dbReference>
<dbReference type="InterPro" id="IPR046336">
    <property type="entry name" value="Lon_prtase_N_sf"/>
</dbReference>
<feature type="domain" description="Lon N-terminal" evidence="17">
    <location>
        <begin position="33"/>
        <end position="228"/>
    </location>
</feature>
<dbReference type="InterPro" id="IPR003111">
    <property type="entry name" value="Lon_prtase_N"/>
</dbReference>
<dbReference type="GO" id="GO:0016887">
    <property type="term" value="F:ATP hydrolysis activity"/>
    <property type="evidence" value="ECO:0007669"/>
    <property type="project" value="UniProtKB-UniRule"/>
</dbReference>
<gene>
    <name evidence="10" type="primary">lon</name>
    <name evidence="18" type="ORF">BOW53_06865</name>
</gene>
<dbReference type="InterPro" id="IPR054594">
    <property type="entry name" value="Lon_lid"/>
</dbReference>
<dbReference type="PRINTS" id="PR00830">
    <property type="entry name" value="ENDOLAPTASE"/>
</dbReference>
<dbReference type="Gene3D" id="3.30.230.10">
    <property type="match status" value="1"/>
</dbReference>
<evidence type="ECO:0000256" key="11">
    <source>
        <dbReference type="PIRNR" id="PIRNR001174"/>
    </source>
</evidence>
<keyword evidence="4 10" id="KW-0547">Nucleotide-binding</keyword>
<evidence type="ECO:0000313" key="18">
    <source>
        <dbReference type="EMBL" id="OOZ40643.1"/>
    </source>
</evidence>
<dbReference type="SUPFAM" id="SSF88697">
    <property type="entry name" value="PUA domain-like"/>
    <property type="match status" value="1"/>
</dbReference>
<dbReference type="Pfam" id="PF02190">
    <property type="entry name" value="LON_substr_bdg"/>
    <property type="match status" value="1"/>
</dbReference>
<comment type="induction">
    <text evidence="10">By heat shock.</text>
</comment>
<protein>
    <recommendedName>
        <fullName evidence="10 11">Lon protease</fullName>
        <ecNumber evidence="10 11">3.4.21.53</ecNumber>
    </recommendedName>
    <alternativeName>
        <fullName evidence="10">ATP-dependent protease La</fullName>
    </alternativeName>
</protein>
<evidence type="ECO:0000256" key="1">
    <source>
        <dbReference type="ARBA" id="ARBA00004496"/>
    </source>
</evidence>
<dbReference type="GO" id="GO:0043565">
    <property type="term" value="F:sequence-specific DNA binding"/>
    <property type="evidence" value="ECO:0007669"/>
    <property type="project" value="UniProtKB-UniRule"/>
</dbReference>
<evidence type="ECO:0000256" key="10">
    <source>
        <dbReference type="HAMAP-Rule" id="MF_01973"/>
    </source>
</evidence>
<dbReference type="Gene3D" id="1.10.8.60">
    <property type="match status" value="1"/>
</dbReference>
<evidence type="ECO:0000256" key="4">
    <source>
        <dbReference type="ARBA" id="ARBA00022741"/>
    </source>
</evidence>
<dbReference type="PANTHER" id="PTHR43718">
    <property type="entry name" value="LON PROTEASE"/>
    <property type="match status" value="1"/>
</dbReference>
<dbReference type="SMART" id="SM00464">
    <property type="entry name" value="LON"/>
    <property type="match status" value="1"/>
</dbReference>
<dbReference type="InterPro" id="IPR003959">
    <property type="entry name" value="ATPase_AAA_core"/>
</dbReference>
<dbReference type="OrthoDB" id="9803599at2"/>
<feature type="active site" evidence="10 12">
    <location>
        <position position="746"/>
    </location>
</feature>
<dbReference type="PROSITE" id="PS51787">
    <property type="entry name" value="LON_N"/>
    <property type="match status" value="1"/>
</dbReference>
<dbReference type="PROSITE" id="PS01046">
    <property type="entry name" value="LON_SER"/>
    <property type="match status" value="1"/>
</dbReference>
<dbReference type="InterPro" id="IPR015947">
    <property type="entry name" value="PUA-like_sf"/>
</dbReference>
<dbReference type="NCBIfam" id="TIGR00763">
    <property type="entry name" value="lon"/>
    <property type="match status" value="1"/>
</dbReference>
<evidence type="ECO:0000256" key="14">
    <source>
        <dbReference type="PROSITE-ProRule" id="PRU01122"/>
    </source>
</evidence>
<dbReference type="PROSITE" id="PS51786">
    <property type="entry name" value="LON_PROTEOLYTIC"/>
    <property type="match status" value="1"/>
</dbReference>
<dbReference type="InterPro" id="IPR027417">
    <property type="entry name" value="P-loop_NTPase"/>
</dbReference>
<keyword evidence="6 10" id="KW-0720">Serine protease</keyword>
<dbReference type="GO" id="GO:0004176">
    <property type="term" value="F:ATP-dependent peptidase activity"/>
    <property type="evidence" value="ECO:0007669"/>
    <property type="project" value="UniProtKB-UniRule"/>
</dbReference>
<name>A0A1T2L6D3_9GAMM</name>
<dbReference type="EC" id="3.4.21.53" evidence="10 11"/>
<evidence type="ECO:0000256" key="12">
    <source>
        <dbReference type="PIRSR" id="PIRSR001174-1"/>
    </source>
</evidence>
<dbReference type="HAMAP" id="MF_01973">
    <property type="entry name" value="lon_bact"/>
    <property type="match status" value="1"/>
</dbReference>
<dbReference type="InterPro" id="IPR020568">
    <property type="entry name" value="Ribosomal_Su5_D2-typ_SF"/>
</dbReference>
<reference evidence="18 19" key="1">
    <citation type="submission" date="2016-11" db="EMBL/GenBank/DDBJ databases">
        <title>Mixed transmission modes and dynamic genome evolution in an obligate animal-bacterial symbiosis.</title>
        <authorList>
            <person name="Russell S.L."/>
            <person name="Corbett-Detig R.B."/>
            <person name="Cavanaugh C.M."/>
        </authorList>
    </citation>
    <scope>NUCLEOTIDE SEQUENCE [LARGE SCALE GENOMIC DNA]</scope>
    <source>
        <strain evidence="18">Sveles-Q1</strain>
    </source>
</reference>
<keyword evidence="2 10" id="KW-0963">Cytoplasm</keyword>
<dbReference type="FunFam" id="1.20.5.5270:FF:000001">
    <property type="entry name" value="Lon protease homolog, mitochondrial"/>
    <property type="match status" value="1"/>
</dbReference>
<dbReference type="FunFam" id="3.40.50.300:FF:000021">
    <property type="entry name" value="Lon protease homolog"/>
    <property type="match status" value="1"/>
</dbReference>
<dbReference type="SUPFAM" id="SSF54211">
    <property type="entry name" value="Ribosomal protein S5 domain 2-like"/>
    <property type="match status" value="1"/>
</dbReference>
<accession>A0A1T2L6D3</accession>
<evidence type="ECO:0000256" key="2">
    <source>
        <dbReference type="ARBA" id="ARBA00022490"/>
    </source>
</evidence>
<evidence type="ECO:0000259" key="17">
    <source>
        <dbReference type="PROSITE" id="PS51787"/>
    </source>
</evidence>
<keyword evidence="7 10" id="KW-0067">ATP-binding</keyword>
<dbReference type="InterPro" id="IPR014721">
    <property type="entry name" value="Ribsml_uS5_D2-typ_fold_subgr"/>
</dbReference>
<dbReference type="Pfam" id="PF22667">
    <property type="entry name" value="Lon_lid"/>
    <property type="match status" value="1"/>
</dbReference>
<comment type="similarity">
    <text evidence="10 11 14 15">Belongs to the peptidase S16 family.</text>
</comment>
<dbReference type="AlphaFoldDB" id="A0A1T2L6D3"/>
<dbReference type="RefSeq" id="WP_078483346.1">
    <property type="nucleotide sequence ID" value="NZ_MPRL01000020.1"/>
</dbReference>